<name>A0A1E5FDL3_VIBSP</name>
<organism evidence="2 3">
    <name type="scientific">Vibrio splendidus 12E03</name>
    <dbReference type="NCBI Taxonomy" id="1191305"/>
    <lineage>
        <taxon>Bacteria</taxon>
        <taxon>Pseudomonadati</taxon>
        <taxon>Pseudomonadota</taxon>
        <taxon>Gammaproteobacteria</taxon>
        <taxon>Vibrionales</taxon>
        <taxon>Vibrionaceae</taxon>
        <taxon>Vibrio</taxon>
    </lineage>
</organism>
<sequence length="144" mass="16345">MNVVCAEKQELADIYQLEHTLFGDHAYPQFFFRQAFDCWGKGLLVAKQELKVAGYVLMTPTDKPQEYWVLSLAVDKEFRGMGVGRLLMQQAIATLPQESKILLTVDPNNTSACALYASMGFVTIKEEDNYFGEDEPRLVMQLII</sequence>
<proteinExistence type="predicted"/>
<accession>A0A1E5FDL3</accession>
<dbReference type="InterPro" id="IPR050276">
    <property type="entry name" value="MshD_Acetyltransferase"/>
</dbReference>
<evidence type="ECO:0000259" key="1">
    <source>
        <dbReference type="PROSITE" id="PS51186"/>
    </source>
</evidence>
<evidence type="ECO:0000313" key="2">
    <source>
        <dbReference type="EMBL" id="OEF87692.1"/>
    </source>
</evidence>
<gene>
    <name evidence="2" type="ORF">A142_08880</name>
</gene>
<dbReference type="OrthoDB" id="5187710at2"/>
<reference evidence="2 3" key="1">
    <citation type="journal article" date="2012" name="Science">
        <title>Ecological populations of bacteria act as socially cohesive units of antibiotic production and resistance.</title>
        <authorList>
            <person name="Cordero O.X."/>
            <person name="Wildschutte H."/>
            <person name="Kirkup B."/>
            <person name="Proehl S."/>
            <person name="Ngo L."/>
            <person name="Hussain F."/>
            <person name="Le Roux F."/>
            <person name="Mincer T."/>
            <person name="Polz M.F."/>
        </authorList>
    </citation>
    <scope>NUCLEOTIDE SEQUENCE [LARGE SCALE GENOMIC DNA]</scope>
    <source>
        <strain evidence="2 3">12E03</strain>
    </source>
</reference>
<dbReference type="Gene3D" id="3.40.630.30">
    <property type="match status" value="1"/>
</dbReference>
<dbReference type="SUPFAM" id="SSF55729">
    <property type="entry name" value="Acyl-CoA N-acyltransferases (Nat)"/>
    <property type="match status" value="1"/>
</dbReference>
<dbReference type="PROSITE" id="PS51186">
    <property type="entry name" value="GNAT"/>
    <property type="match status" value="1"/>
</dbReference>
<keyword evidence="2" id="KW-0808">Transferase</keyword>
<dbReference type="AlphaFoldDB" id="A0A1E5FDL3"/>
<evidence type="ECO:0000313" key="3">
    <source>
        <dbReference type="Proteomes" id="UP000094802"/>
    </source>
</evidence>
<dbReference type="Proteomes" id="UP000094802">
    <property type="component" value="Unassembled WGS sequence"/>
</dbReference>
<dbReference type="EMBL" id="AJZD02000284">
    <property type="protein sequence ID" value="OEF87692.1"/>
    <property type="molecule type" value="Genomic_DNA"/>
</dbReference>
<dbReference type="Pfam" id="PF00583">
    <property type="entry name" value="Acetyltransf_1"/>
    <property type="match status" value="1"/>
</dbReference>
<dbReference type="RefSeq" id="WP_019825979.1">
    <property type="nucleotide sequence ID" value="NZ_AJZD02000284.1"/>
</dbReference>
<dbReference type="CDD" id="cd04301">
    <property type="entry name" value="NAT_SF"/>
    <property type="match status" value="1"/>
</dbReference>
<feature type="domain" description="N-acetyltransferase" evidence="1">
    <location>
        <begin position="1"/>
        <end position="144"/>
    </location>
</feature>
<dbReference type="InterPro" id="IPR000182">
    <property type="entry name" value="GNAT_dom"/>
</dbReference>
<dbReference type="PANTHER" id="PTHR43617">
    <property type="entry name" value="L-AMINO ACID N-ACETYLTRANSFERASE"/>
    <property type="match status" value="1"/>
</dbReference>
<protein>
    <submittedName>
        <fullName evidence="2">GNAT family N-acetyltransferase</fullName>
    </submittedName>
</protein>
<dbReference type="PANTHER" id="PTHR43617:SF34">
    <property type="entry name" value="PUTATIVE-RELATED"/>
    <property type="match status" value="1"/>
</dbReference>
<dbReference type="GO" id="GO:0016747">
    <property type="term" value="F:acyltransferase activity, transferring groups other than amino-acyl groups"/>
    <property type="evidence" value="ECO:0007669"/>
    <property type="project" value="InterPro"/>
</dbReference>
<dbReference type="InterPro" id="IPR016181">
    <property type="entry name" value="Acyl_CoA_acyltransferase"/>
</dbReference>
<comment type="caution">
    <text evidence="2">The sequence shown here is derived from an EMBL/GenBank/DDBJ whole genome shotgun (WGS) entry which is preliminary data.</text>
</comment>